<evidence type="ECO:0000313" key="10">
    <source>
        <dbReference type="EMBL" id="QDT55334.1"/>
    </source>
</evidence>
<keyword evidence="11" id="KW-1185">Reference proteome</keyword>
<dbReference type="Proteomes" id="UP000315700">
    <property type="component" value="Chromosome"/>
</dbReference>
<evidence type="ECO:0000256" key="2">
    <source>
        <dbReference type="ARBA" id="ARBA00009045"/>
    </source>
</evidence>
<dbReference type="GO" id="GO:0006508">
    <property type="term" value="P:proteolysis"/>
    <property type="evidence" value="ECO:0007669"/>
    <property type="project" value="UniProtKB-KW"/>
</dbReference>
<dbReference type="Pfam" id="PF01694">
    <property type="entry name" value="Rhomboid"/>
    <property type="match status" value="1"/>
</dbReference>
<dbReference type="InterPro" id="IPR050925">
    <property type="entry name" value="Rhomboid_protease_S54"/>
</dbReference>
<comment type="subcellular location">
    <subcellularLocation>
        <location evidence="1">Membrane</location>
        <topology evidence="1">Multi-pass membrane protein</topology>
    </subcellularLocation>
</comment>
<evidence type="ECO:0000256" key="8">
    <source>
        <dbReference type="SAM" id="Phobius"/>
    </source>
</evidence>
<keyword evidence="4 10" id="KW-0378">Hydrolase</keyword>
<dbReference type="InterPro" id="IPR035952">
    <property type="entry name" value="Rhomboid-like_sf"/>
</dbReference>
<dbReference type="EC" id="3.4.21.105" evidence="10"/>
<evidence type="ECO:0000256" key="6">
    <source>
        <dbReference type="ARBA" id="ARBA00023136"/>
    </source>
</evidence>
<proteinExistence type="inferred from homology"/>
<evidence type="ECO:0000313" key="11">
    <source>
        <dbReference type="Proteomes" id="UP000315700"/>
    </source>
</evidence>
<evidence type="ECO:0000256" key="5">
    <source>
        <dbReference type="ARBA" id="ARBA00022989"/>
    </source>
</evidence>
<feature type="transmembrane region" description="Helical" evidence="8">
    <location>
        <begin position="256"/>
        <end position="288"/>
    </location>
</feature>
<dbReference type="KEGG" id="ccos:Pan44_33770"/>
<keyword evidence="3 8" id="KW-0812">Transmembrane</keyword>
<dbReference type="PANTHER" id="PTHR43731:SF14">
    <property type="entry name" value="PRESENILIN-ASSOCIATED RHOMBOID-LIKE PROTEIN, MITOCHONDRIAL"/>
    <property type="match status" value="1"/>
</dbReference>
<organism evidence="10 11">
    <name type="scientific">Caulifigura coniformis</name>
    <dbReference type="NCBI Taxonomy" id="2527983"/>
    <lineage>
        <taxon>Bacteria</taxon>
        <taxon>Pseudomonadati</taxon>
        <taxon>Planctomycetota</taxon>
        <taxon>Planctomycetia</taxon>
        <taxon>Planctomycetales</taxon>
        <taxon>Planctomycetaceae</taxon>
        <taxon>Caulifigura</taxon>
    </lineage>
</organism>
<dbReference type="AlphaFoldDB" id="A0A517SGT3"/>
<dbReference type="SUPFAM" id="SSF144091">
    <property type="entry name" value="Rhomboid-like"/>
    <property type="match status" value="1"/>
</dbReference>
<feature type="transmembrane region" description="Helical" evidence="8">
    <location>
        <begin position="217"/>
        <end position="236"/>
    </location>
</feature>
<sequence>MRRLGLLTSKAAADQFAHHLESLGLEARRDQTAAGTEFWLYDEDRVEEIRKVLERYERGEFVPIDIPPPAPTPEVAAPRTTTPTAPRRPSRLATFSPEPWTVLICVLSIAATLLTGFFHVPTQFSRALAIIPLNVSAEGASWSPADDNPLLWVSRGEVWRLFTPALIHGHILHIIFNLQWFYVCASVVERIRGTWRLAGLTILSAGASNLAQYAWAGPMFCGLSGVGYALYGYVWMKSLLQPETRFHVPRSLHIMFWVWTLICFSGLLPIANGAHATGLAVGILYGLVTFL</sequence>
<name>A0A517SGT3_9PLAN</name>
<comment type="similarity">
    <text evidence="2">Belongs to the peptidase S54 family.</text>
</comment>
<keyword evidence="10" id="KW-0645">Protease</keyword>
<dbReference type="GO" id="GO:0004252">
    <property type="term" value="F:serine-type endopeptidase activity"/>
    <property type="evidence" value="ECO:0007669"/>
    <property type="project" value="InterPro"/>
</dbReference>
<dbReference type="InterPro" id="IPR022764">
    <property type="entry name" value="Peptidase_S54_rhomboid_dom"/>
</dbReference>
<evidence type="ECO:0000256" key="4">
    <source>
        <dbReference type="ARBA" id="ARBA00022801"/>
    </source>
</evidence>
<dbReference type="RefSeq" id="WP_145031100.1">
    <property type="nucleotide sequence ID" value="NZ_CP036271.1"/>
</dbReference>
<evidence type="ECO:0000256" key="3">
    <source>
        <dbReference type="ARBA" id="ARBA00022692"/>
    </source>
</evidence>
<keyword evidence="6 8" id="KW-0472">Membrane</keyword>
<gene>
    <name evidence="10" type="primary">glpG_2</name>
    <name evidence="10" type="ORF">Pan44_33770</name>
</gene>
<dbReference type="PANTHER" id="PTHR43731">
    <property type="entry name" value="RHOMBOID PROTEASE"/>
    <property type="match status" value="1"/>
</dbReference>
<evidence type="ECO:0000256" key="1">
    <source>
        <dbReference type="ARBA" id="ARBA00004141"/>
    </source>
</evidence>
<keyword evidence="5 8" id="KW-1133">Transmembrane helix</keyword>
<dbReference type="InParanoid" id="A0A517SGT3"/>
<dbReference type="Gene3D" id="3.30.70.2350">
    <property type="match status" value="1"/>
</dbReference>
<feature type="compositionally biased region" description="Low complexity" evidence="7">
    <location>
        <begin position="73"/>
        <end position="91"/>
    </location>
</feature>
<dbReference type="GO" id="GO:0016020">
    <property type="term" value="C:membrane"/>
    <property type="evidence" value="ECO:0007669"/>
    <property type="project" value="UniProtKB-SubCell"/>
</dbReference>
<accession>A0A517SGT3</accession>
<reference evidence="10 11" key="1">
    <citation type="submission" date="2019-02" db="EMBL/GenBank/DDBJ databases">
        <title>Deep-cultivation of Planctomycetes and their phenomic and genomic characterization uncovers novel biology.</title>
        <authorList>
            <person name="Wiegand S."/>
            <person name="Jogler M."/>
            <person name="Boedeker C."/>
            <person name="Pinto D."/>
            <person name="Vollmers J."/>
            <person name="Rivas-Marin E."/>
            <person name="Kohn T."/>
            <person name="Peeters S.H."/>
            <person name="Heuer A."/>
            <person name="Rast P."/>
            <person name="Oberbeckmann S."/>
            <person name="Bunk B."/>
            <person name="Jeske O."/>
            <person name="Meyerdierks A."/>
            <person name="Storesund J.E."/>
            <person name="Kallscheuer N."/>
            <person name="Luecker S."/>
            <person name="Lage O.M."/>
            <person name="Pohl T."/>
            <person name="Merkel B.J."/>
            <person name="Hornburger P."/>
            <person name="Mueller R.-W."/>
            <person name="Bruemmer F."/>
            <person name="Labrenz M."/>
            <person name="Spormann A.M."/>
            <person name="Op den Camp H."/>
            <person name="Overmann J."/>
            <person name="Amann R."/>
            <person name="Jetten M.S.M."/>
            <person name="Mascher T."/>
            <person name="Medema M.H."/>
            <person name="Devos D.P."/>
            <person name="Kaster A.-K."/>
            <person name="Ovreas L."/>
            <person name="Rohde M."/>
            <person name="Galperin M.Y."/>
            <person name="Jogler C."/>
        </authorList>
    </citation>
    <scope>NUCLEOTIDE SEQUENCE [LARGE SCALE GENOMIC DNA]</scope>
    <source>
        <strain evidence="10 11">Pan44</strain>
    </source>
</reference>
<protein>
    <submittedName>
        <fullName evidence="10">Rhomboid protease GlpG</fullName>
        <ecNumber evidence="10">3.4.21.105</ecNumber>
    </submittedName>
</protein>
<feature type="region of interest" description="Disordered" evidence="7">
    <location>
        <begin position="63"/>
        <end position="91"/>
    </location>
</feature>
<evidence type="ECO:0000259" key="9">
    <source>
        <dbReference type="Pfam" id="PF01694"/>
    </source>
</evidence>
<feature type="transmembrane region" description="Helical" evidence="8">
    <location>
        <begin position="100"/>
        <end position="120"/>
    </location>
</feature>
<dbReference type="FunCoup" id="A0A517SGT3">
    <property type="interactions" value="46"/>
</dbReference>
<evidence type="ECO:0000256" key="7">
    <source>
        <dbReference type="SAM" id="MobiDB-lite"/>
    </source>
</evidence>
<dbReference type="Gene3D" id="1.20.1540.10">
    <property type="entry name" value="Rhomboid-like"/>
    <property type="match status" value="1"/>
</dbReference>
<feature type="domain" description="Peptidase S54 rhomboid" evidence="9">
    <location>
        <begin position="156"/>
        <end position="290"/>
    </location>
</feature>
<dbReference type="InterPro" id="IPR038236">
    <property type="entry name" value="GlpG_N_sf"/>
</dbReference>
<dbReference type="OrthoDB" id="9813074at2"/>
<feature type="transmembrane region" description="Helical" evidence="8">
    <location>
        <begin position="161"/>
        <end position="182"/>
    </location>
</feature>
<dbReference type="EMBL" id="CP036271">
    <property type="protein sequence ID" value="QDT55334.1"/>
    <property type="molecule type" value="Genomic_DNA"/>
</dbReference>